<accession>A0AAD2CTW0</accession>
<feature type="region of interest" description="Disordered" evidence="1">
    <location>
        <begin position="33"/>
        <end position="129"/>
    </location>
</feature>
<proteinExistence type="predicted"/>
<gene>
    <name evidence="2" type="ORF">CYCCA115_LOCUS9957</name>
</gene>
<dbReference type="EMBL" id="CAKOGP040001533">
    <property type="protein sequence ID" value="CAJ1945814.1"/>
    <property type="molecule type" value="Genomic_DNA"/>
</dbReference>
<feature type="non-terminal residue" evidence="2">
    <location>
        <position position="129"/>
    </location>
</feature>
<sequence length="129" mass="13764">MVLSLSRYDEDDPRSVYKAKKLKASVQIKSFKSAHTGIIKSDPDGKSIADLQSSPIASTANSSYRSHTGHGRSSVSPIVQVAPESTTPASTTPASSSSTSSHTNDPNYYGYEPDAREDRSNTATTRSVP</sequence>
<dbReference type="AlphaFoldDB" id="A0AAD2CTW0"/>
<evidence type="ECO:0000313" key="2">
    <source>
        <dbReference type="EMBL" id="CAJ1945814.1"/>
    </source>
</evidence>
<evidence type="ECO:0000256" key="1">
    <source>
        <dbReference type="SAM" id="MobiDB-lite"/>
    </source>
</evidence>
<feature type="compositionally biased region" description="Low complexity" evidence="1">
    <location>
        <begin position="85"/>
        <end position="101"/>
    </location>
</feature>
<organism evidence="2 3">
    <name type="scientific">Cylindrotheca closterium</name>
    <dbReference type="NCBI Taxonomy" id="2856"/>
    <lineage>
        <taxon>Eukaryota</taxon>
        <taxon>Sar</taxon>
        <taxon>Stramenopiles</taxon>
        <taxon>Ochrophyta</taxon>
        <taxon>Bacillariophyta</taxon>
        <taxon>Bacillariophyceae</taxon>
        <taxon>Bacillariophycidae</taxon>
        <taxon>Bacillariales</taxon>
        <taxon>Bacillariaceae</taxon>
        <taxon>Cylindrotheca</taxon>
    </lineage>
</organism>
<feature type="compositionally biased region" description="Polar residues" evidence="1">
    <location>
        <begin position="50"/>
        <end position="77"/>
    </location>
</feature>
<comment type="caution">
    <text evidence="2">The sequence shown here is derived from an EMBL/GenBank/DDBJ whole genome shotgun (WGS) entry which is preliminary data.</text>
</comment>
<protein>
    <submittedName>
        <fullName evidence="2">Uncharacterized protein</fullName>
    </submittedName>
</protein>
<reference evidence="2" key="1">
    <citation type="submission" date="2023-08" db="EMBL/GenBank/DDBJ databases">
        <authorList>
            <person name="Audoor S."/>
            <person name="Bilcke G."/>
        </authorList>
    </citation>
    <scope>NUCLEOTIDE SEQUENCE</scope>
</reference>
<dbReference type="Proteomes" id="UP001295423">
    <property type="component" value="Unassembled WGS sequence"/>
</dbReference>
<keyword evidence="3" id="KW-1185">Reference proteome</keyword>
<evidence type="ECO:0000313" key="3">
    <source>
        <dbReference type="Proteomes" id="UP001295423"/>
    </source>
</evidence>
<name>A0AAD2CTW0_9STRA</name>